<sequence>MGGEEERETRKNQRKMVRNNFRGERNAIKNREGIGWRRRSPWTSGRTRIRYPACNPSTTALLSAQWPTARTATVDACNNAYPPGPNYYDHESR</sequence>
<accession>A0AAV6N2G1</accession>
<name>A0AAV6N2G1_9ROSI</name>
<feature type="non-terminal residue" evidence="2">
    <location>
        <position position="1"/>
    </location>
</feature>
<evidence type="ECO:0000313" key="2">
    <source>
        <dbReference type="EMBL" id="KAG6590515.1"/>
    </source>
</evidence>
<evidence type="ECO:0000313" key="3">
    <source>
        <dbReference type="Proteomes" id="UP000685013"/>
    </source>
</evidence>
<comment type="caution">
    <text evidence="2">The sequence shown here is derived from an EMBL/GenBank/DDBJ whole genome shotgun (WGS) entry which is preliminary data.</text>
</comment>
<reference evidence="2 3" key="1">
    <citation type="journal article" date="2021" name="Hortic Res">
        <title>The domestication of Cucurbita argyrosperma as revealed by the genome of its wild relative.</title>
        <authorList>
            <person name="Barrera-Redondo J."/>
            <person name="Sanchez-de la Vega G."/>
            <person name="Aguirre-Liguori J.A."/>
            <person name="Castellanos-Morales G."/>
            <person name="Gutierrez-Guerrero Y.T."/>
            <person name="Aguirre-Dugua X."/>
            <person name="Aguirre-Planter E."/>
            <person name="Tenaillon M.I."/>
            <person name="Lira-Saade R."/>
            <person name="Eguiarte L.E."/>
        </authorList>
    </citation>
    <scope>NUCLEOTIDE SEQUENCE [LARGE SCALE GENOMIC DNA]</scope>
    <source>
        <strain evidence="2">JBR-2021</strain>
    </source>
</reference>
<feature type="region of interest" description="Disordered" evidence="1">
    <location>
        <begin position="1"/>
        <end position="26"/>
    </location>
</feature>
<dbReference type="Proteomes" id="UP000685013">
    <property type="component" value="Chromosome 10"/>
</dbReference>
<dbReference type="EMBL" id="JAGKQH010000010">
    <property type="protein sequence ID" value="KAG6590515.1"/>
    <property type="molecule type" value="Genomic_DNA"/>
</dbReference>
<evidence type="ECO:0000256" key="1">
    <source>
        <dbReference type="SAM" id="MobiDB-lite"/>
    </source>
</evidence>
<gene>
    <name evidence="2" type="ORF">SDJN03_15938</name>
</gene>
<proteinExistence type="predicted"/>
<organism evidence="2 3">
    <name type="scientific">Cucurbita argyrosperma subsp. sororia</name>
    <dbReference type="NCBI Taxonomy" id="37648"/>
    <lineage>
        <taxon>Eukaryota</taxon>
        <taxon>Viridiplantae</taxon>
        <taxon>Streptophyta</taxon>
        <taxon>Embryophyta</taxon>
        <taxon>Tracheophyta</taxon>
        <taxon>Spermatophyta</taxon>
        <taxon>Magnoliopsida</taxon>
        <taxon>eudicotyledons</taxon>
        <taxon>Gunneridae</taxon>
        <taxon>Pentapetalae</taxon>
        <taxon>rosids</taxon>
        <taxon>fabids</taxon>
        <taxon>Cucurbitales</taxon>
        <taxon>Cucurbitaceae</taxon>
        <taxon>Cucurbiteae</taxon>
        <taxon>Cucurbita</taxon>
    </lineage>
</organism>
<protein>
    <submittedName>
        <fullName evidence="2">Uncharacterized protein</fullName>
    </submittedName>
</protein>
<keyword evidence="3" id="KW-1185">Reference proteome</keyword>
<dbReference type="AlphaFoldDB" id="A0AAV6N2G1"/>